<reference evidence="1 2" key="1">
    <citation type="submission" date="2015-10" db="EMBL/GenBank/DDBJ databases">
        <title>Genome analyses suggest a sexual origin of heterokaryosis in a supposedly ancient asexual fungus.</title>
        <authorList>
            <person name="Ropars J."/>
            <person name="Sedzielewska K."/>
            <person name="Noel J."/>
            <person name="Charron P."/>
            <person name="Farinelli L."/>
            <person name="Marton T."/>
            <person name="Kruger M."/>
            <person name="Pelin A."/>
            <person name="Brachmann A."/>
            <person name="Corradi N."/>
        </authorList>
    </citation>
    <scope>NUCLEOTIDE SEQUENCE [LARGE SCALE GENOMIC DNA]</scope>
    <source>
        <strain evidence="1 2">A4</strain>
    </source>
</reference>
<dbReference type="Proteomes" id="UP000234323">
    <property type="component" value="Unassembled WGS sequence"/>
</dbReference>
<proteinExistence type="predicted"/>
<dbReference type="VEuPathDB" id="FungiDB:RhiirFUN_025052"/>
<keyword evidence="2" id="KW-1185">Reference proteome</keyword>
<protein>
    <submittedName>
        <fullName evidence="1">Uncharacterized protein</fullName>
    </submittedName>
</protein>
<dbReference type="AlphaFoldDB" id="A0A2I1HG78"/>
<dbReference type="VEuPathDB" id="FungiDB:FUN_025650"/>
<gene>
    <name evidence="1" type="ORF">RhiirA4_411897</name>
</gene>
<evidence type="ECO:0000313" key="1">
    <source>
        <dbReference type="EMBL" id="PKY57878.1"/>
    </source>
</evidence>
<evidence type="ECO:0000313" key="2">
    <source>
        <dbReference type="Proteomes" id="UP000234323"/>
    </source>
</evidence>
<accession>A0A2I1HG78</accession>
<name>A0A2I1HG78_9GLOM</name>
<dbReference type="VEuPathDB" id="FungiDB:RhiirA1_465463"/>
<dbReference type="Gene3D" id="1.20.1170.10">
    <property type="match status" value="1"/>
</dbReference>
<sequence length="347" mass="40349">MTSSNETRFESSNNDPFRRDDIPISMINFGKKSQLVMENFKKCCEEFKFDNSEKMTSIAQVVKEQRKIFREFAEVSIKYSDNLLDYSIDLLFFVDCFKDERYSDDEFLELLNDLLIKSRENHRLIKDLKKIISNKDTILGDVGINEKLTAVQNFLPTYIEEIKKCPGLINPDNISKIEEEITLLKNQAKSGIAFSAIGLVCIGVGLIAPPAGAVMAVSDVLLGISNGSNLYNSIKLIKTNKKIKDLTKKLSIEVDELIEKIKLFSNSLESIILEIRTFEIFWENQVEKIDYLIKNLRRFNETERRHNKDKIINSIEKKWKDVERECQLYSHEMKDLLIRDEYIKVKF</sequence>
<organism evidence="1 2">
    <name type="scientific">Rhizophagus irregularis</name>
    <dbReference type="NCBI Taxonomy" id="588596"/>
    <lineage>
        <taxon>Eukaryota</taxon>
        <taxon>Fungi</taxon>
        <taxon>Fungi incertae sedis</taxon>
        <taxon>Mucoromycota</taxon>
        <taxon>Glomeromycotina</taxon>
        <taxon>Glomeromycetes</taxon>
        <taxon>Glomerales</taxon>
        <taxon>Glomeraceae</taxon>
        <taxon>Rhizophagus</taxon>
    </lineage>
</organism>
<dbReference type="EMBL" id="LLXI01002740">
    <property type="protein sequence ID" value="PKY57878.1"/>
    <property type="molecule type" value="Genomic_DNA"/>
</dbReference>
<comment type="caution">
    <text evidence="1">The sequence shown here is derived from an EMBL/GenBank/DDBJ whole genome shotgun (WGS) entry which is preliminary data.</text>
</comment>